<keyword evidence="3" id="KW-0378">Hydrolase</keyword>
<evidence type="ECO:0000256" key="1">
    <source>
        <dbReference type="ARBA" id="ARBA00000032"/>
    </source>
</evidence>
<sequence length="610" mass="70365">MCTTRRKVVAEIMKLSFHHRAFYCYLGMSIWIFFLISVMYKYMSVGEEMPVKKVIQTEYISKSDAKFRRIYMRACNPADNIIRGAEGLVDTDTWLLHGVLVVTRHGDRGPLTHLREFVQNASSSGRAWWVGGPGPFHNFPALPPRSGGTHCALGQLTPRGLLQMITVGNILRDAYGEILGLDAEHALPAHLPVARGRAVGQRAGERGHARGRRQREPLRRLLLQRLRNRLESHPAIKDLVMKLSKVLFESEEHPDAAAVRDAVLAHMCHDGPFPCAGAGDTTDSKLSLQRRHRRLRGNARGILDIDIDTLNMELDYINNQLDFNNEIGRKARDIIGKYYDTNKMKQPLDFDAQMEREKLLYYQQRYFDNAEAYDDVVIVKKNLDADFNFPNDARMDDDFEDEYKEPTPASSENICIRKEHVMSLFAYLEWTYRQEIKNVNNRKRGLLLAYGLIHNIVQNMIRMISENKPKFVLYSGHDKTLQALILALGLNSYQHYNIQYASRMIFEVYTKKDLLDEFKFTKRKAVAQDFYFRVVYNGEDLTNMLSFCKRRTNIAMKVVHPIDDVKIYNTYLCSIENIVRFIHDDYFANFNASNFKDACSTYSGNGKHIS</sequence>
<dbReference type="Pfam" id="PF00328">
    <property type="entry name" value="His_Phos_2"/>
    <property type="match status" value="1"/>
</dbReference>
<proteinExistence type="inferred from homology"/>
<evidence type="ECO:0000313" key="8">
    <source>
        <dbReference type="EMBL" id="KOB65552.1"/>
    </source>
</evidence>
<evidence type="ECO:0000256" key="4">
    <source>
        <dbReference type="ARBA" id="ARBA00036311"/>
    </source>
</evidence>
<accession>A0A0L7KQI1</accession>
<dbReference type="Gene3D" id="3.40.50.1240">
    <property type="entry name" value="Phosphoglycerate mutase-like"/>
    <property type="match status" value="2"/>
</dbReference>
<dbReference type="GO" id="GO:0003993">
    <property type="term" value="F:acid phosphatase activity"/>
    <property type="evidence" value="ECO:0007669"/>
    <property type="project" value="UniProtKB-EC"/>
</dbReference>
<comment type="similarity">
    <text evidence="2">Belongs to the histidine acid phosphatase family.</text>
</comment>
<evidence type="ECO:0000256" key="6">
    <source>
        <dbReference type="ARBA" id="ARBA00041499"/>
    </source>
</evidence>
<dbReference type="Proteomes" id="UP000037510">
    <property type="component" value="Unassembled WGS sequence"/>
</dbReference>
<dbReference type="STRING" id="104452.A0A0L7KQI1"/>
<dbReference type="InterPro" id="IPR000560">
    <property type="entry name" value="His_Pase_clade-2"/>
</dbReference>
<evidence type="ECO:0000256" key="7">
    <source>
        <dbReference type="SAM" id="Phobius"/>
    </source>
</evidence>
<dbReference type="InterPro" id="IPR029033">
    <property type="entry name" value="His_PPase_superfam"/>
</dbReference>
<comment type="caution">
    <text evidence="8">The sequence shown here is derived from an EMBL/GenBank/DDBJ whole genome shotgun (WGS) entry which is preliminary data.</text>
</comment>
<evidence type="ECO:0000313" key="9">
    <source>
        <dbReference type="Proteomes" id="UP000037510"/>
    </source>
</evidence>
<comment type="catalytic activity">
    <reaction evidence="4">
        <text>3-O-[beta-D-GlcA-(1-&gt;3)-beta-D-Gal-(1-&gt;3)-beta-D-Gal-(1-&gt;4)-beta-D-2-O-P-Xyl]-L-seryl-[protein] + H2O = 3-O-(beta-D-GlcA-(1-&gt;3)-beta-D-Gal-(1-&gt;3)-beta-D-Gal-(1-&gt;4)-beta-D-Xyl)-L-seryl-[protein] + phosphate</text>
        <dbReference type="Rhea" id="RHEA:56512"/>
        <dbReference type="Rhea" id="RHEA-COMP:12573"/>
        <dbReference type="Rhea" id="RHEA-COMP:14559"/>
        <dbReference type="ChEBI" id="CHEBI:15377"/>
        <dbReference type="ChEBI" id="CHEBI:43474"/>
        <dbReference type="ChEBI" id="CHEBI:132093"/>
        <dbReference type="ChEBI" id="CHEBI:140495"/>
    </reaction>
</comment>
<dbReference type="GO" id="GO:0006024">
    <property type="term" value="P:glycosaminoglycan biosynthetic process"/>
    <property type="evidence" value="ECO:0007669"/>
    <property type="project" value="TreeGrafter"/>
</dbReference>
<reference evidence="8 9" key="1">
    <citation type="journal article" date="2015" name="Genome Biol. Evol.">
        <title>The genome of winter moth (Operophtera brumata) provides a genomic perspective on sexual dimorphism and phenology.</title>
        <authorList>
            <person name="Derks M.F."/>
            <person name="Smit S."/>
            <person name="Salis L."/>
            <person name="Schijlen E."/>
            <person name="Bossers A."/>
            <person name="Mateman C."/>
            <person name="Pijl A.S."/>
            <person name="de Ridder D."/>
            <person name="Groenen M.A."/>
            <person name="Visser M.E."/>
            <person name="Megens H.J."/>
        </authorList>
    </citation>
    <scope>NUCLEOTIDE SEQUENCE [LARGE SCALE GENOMIC DNA]</scope>
    <source>
        <strain evidence="8">WM2013NL</strain>
        <tissue evidence="8">Head and thorax</tissue>
    </source>
</reference>
<gene>
    <name evidence="8" type="ORF">OBRU01_22567</name>
</gene>
<dbReference type="EMBL" id="JTDY01006984">
    <property type="protein sequence ID" value="KOB65552.1"/>
    <property type="molecule type" value="Genomic_DNA"/>
</dbReference>
<dbReference type="InterPro" id="IPR050645">
    <property type="entry name" value="Histidine_acid_phosphatase"/>
</dbReference>
<keyword evidence="7" id="KW-0472">Membrane</keyword>
<organism evidence="8 9">
    <name type="scientific">Operophtera brumata</name>
    <name type="common">Winter moth</name>
    <name type="synonym">Phalaena brumata</name>
    <dbReference type="NCBI Taxonomy" id="104452"/>
    <lineage>
        <taxon>Eukaryota</taxon>
        <taxon>Metazoa</taxon>
        <taxon>Ecdysozoa</taxon>
        <taxon>Arthropoda</taxon>
        <taxon>Hexapoda</taxon>
        <taxon>Insecta</taxon>
        <taxon>Pterygota</taxon>
        <taxon>Neoptera</taxon>
        <taxon>Endopterygota</taxon>
        <taxon>Lepidoptera</taxon>
        <taxon>Glossata</taxon>
        <taxon>Ditrysia</taxon>
        <taxon>Geometroidea</taxon>
        <taxon>Geometridae</taxon>
        <taxon>Larentiinae</taxon>
        <taxon>Operophtera</taxon>
    </lineage>
</organism>
<dbReference type="PANTHER" id="PTHR11567:SF110">
    <property type="entry name" value="2-PHOSPHOXYLOSE PHOSPHATASE 1"/>
    <property type="match status" value="1"/>
</dbReference>
<keyword evidence="7" id="KW-0812">Transmembrane</keyword>
<dbReference type="PROSITE" id="PS00616">
    <property type="entry name" value="HIS_ACID_PHOSPHAT_1"/>
    <property type="match status" value="1"/>
</dbReference>
<dbReference type="GO" id="GO:0050650">
    <property type="term" value="P:chondroitin sulfate proteoglycan biosynthetic process"/>
    <property type="evidence" value="ECO:0007669"/>
    <property type="project" value="TreeGrafter"/>
</dbReference>
<keyword evidence="7" id="KW-1133">Transmembrane helix</keyword>
<dbReference type="InterPro" id="IPR033379">
    <property type="entry name" value="Acid_Pase_AS"/>
</dbReference>
<feature type="transmembrane region" description="Helical" evidence="7">
    <location>
        <begin position="21"/>
        <end position="43"/>
    </location>
</feature>
<evidence type="ECO:0000256" key="5">
    <source>
        <dbReference type="ARBA" id="ARBA00040357"/>
    </source>
</evidence>
<evidence type="ECO:0000256" key="2">
    <source>
        <dbReference type="ARBA" id="ARBA00005375"/>
    </source>
</evidence>
<name>A0A0L7KQI1_OPEBR</name>
<comment type="catalytic activity">
    <reaction evidence="1">
        <text>a phosphate monoester + H2O = an alcohol + phosphate</text>
        <dbReference type="Rhea" id="RHEA:15017"/>
        <dbReference type="ChEBI" id="CHEBI:15377"/>
        <dbReference type="ChEBI" id="CHEBI:30879"/>
        <dbReference type="ChEBI" id="CHEBI:43474"/>
        <dbReference type="ChEBI" id="CHEBI:67140"/>
        <dbReference type="EC" id="3.1.3.2"/>
    </reaction>
</comment>
<protein>
    <recommendedName>
        <fullName evidence="5">2-phosphoxylose phosphatase 1</fullName>
    </recommendedName>
    <alternativeName>
        <fullName evidence="6">Acid phosphatase-like protein 2</fullName>
    </alternativeName>
</protein>
<dbReference type="GO" id="GO:0005794">
    <property type="term" value="C:Golgi apparatus"/>
    <property type="evidence" value="ECO:0007669"/>
    <property type="project" value="TreeGrafter"/>
</dbReference>
<dbReference type="AlphaFoldDB" id="A0A0L7KQI1"/>
<dbReference type="SUPFAM" id="SSF53254">
    <property type="entry name" value="Phosphoglycerate mutase-like"/>
    <property type="match status" value="2"/>
</dbReference>
<keyword evidence="9" id="KW-1185">Reference proteome</keyword>
<dbReference type="PANTHER" id="PTHR11567">
    <property type="entry name" value="ACID PHOSPHATASE-RELATED"/>
    <property type="match status" value="1"/>
</dbReference>
<evidence type="ECO:0000256" key="3">
    <source>
        <dbReference type="ARBA" id="ARBA00022801"/>
    </source>
</evidence>